<dbReference type="GO" id="GO:0006334">
    <property type="term" value="P:nucleosome assembly"/>
    <property type="evidence" value="ECO:0007669"/>
    <property type="project" value="InterPro"/>
</dbReference>
<evidence type="ECO:0000313" key="4">
    <source>
        <dbReference type="Proteomes" id="UP000515163"/>
    </source>
</evidence>
<evidence type="ECO:0000256" key="2">
    <source>
        <dbReference type="RuleBase" id="RU003876"/>
    </source>
</evidence>
<dbReference type="Pfam" id="PF00956">
    <property type="entry name" value="NAP"/>
    <property type="match status" value="1"/>
</dbReference>
<protein>
    <submittedName>
        <fullName evidence="5">Nucleosome assembly protein 1-like 1-B</fullName>
    </submittedName>
</protein>
<dbReference type="InParanoid" id="A0A6P8HBH1"/>
<dbReference type="PANTHER" id="PTHR11875">
    <property type="entry name" value="TESTIS-SPECIFIC Y-ENCODED PROTEIN"/>
    <property type="match status" value="1"/>
</dbReference>
<dbReference type="GO" id="GO:0005634">
    <property type="term" value="C:nucleus"/>
    <property type="evidence" value="ECO:0007669"/>
    <property type="project" value="InterPro"/>
</dbReference>
<proteinExistence type="inferred from homology"/>
<accession>A0A6P8HBH1</accession>
<reference evidence="5" key="1">
    <citation type="submission" date="2025-08" db="UniProtKB">
        <authorList>
            <consortium name="RefSeq"/>
        </authorList>
    </citation>
    <scope>IDENTIFICATION</scope>
    <source>
        <tissue evidence="5">Tentacle</tissue>
    </source>
</reference>
<comment type="similarity">
    <text evidence="1 2">Belongs to the nucleosome assembly protein (NAP) family.</text>
</comment>
<dbReference type="GeneID" id="116290819"/>
<dbReference type="InterPro" id="IPR002164">
    <property type="entry name" value="NAP_family"/>
</dbReference>
<dbReference type="FunCoup" id="A0A6P8HBH1">
    <property type="interactions" value="21"/>
</dbReference>
<dbReference type="FunFam" id="1.20.5.1500:FF:000001">
    <property type="entry name" value="Nucleosome assembly protein 1-like 1"/>
    <property type="match status" value="1"/>
</dbReference>
<dbReference type="Gene3D" id="1.20.5.1500">
    <property type="match status" value="1"/>
</dbReference>
<gene>
    <name evidence="5" type="primary">LOC116290819</name>
</gene>
<dbReference type="RefSeq" id="XP_031553789.1">
    <property type="nucleotide sequence ID" value="XM_031697929.1"/>
</dbReference>
<evidence type="ECO:0000256" key="1">
    <source>
        <dbReference type="ARBA" id="ARBA00009947"/>
    </source>
</evidence>
<sequence>MSNVEDASSEGENLGSSPPTGNSTAASALMQNPELLAAVQGGLSRLVGQQSGYIQNLPKSVKRRIKALKNLQVSCCKLEGKFYEEVHALECKYAEKFKPFYDKVILH</sequence>
<feature type="non-terminal residue" evidence="5">
    <location>
        <position position="107"/>
    </location>
</feature>
<dbReference type="KEGG" id="aten:116290819"/>
<feature type="region of interest" description="Disordered" evidence="3">
    <location>
        <begin position="1"/>
        <end position="27"/>
    </location>
</feature>
<organism evidence="4 5">
    <name type="scientific">Actinia tenebrosa</name>
    <name type="common">Australian red waratah sea anemone</name>
    <dbReference type="NCBI Taxonomy" id="6105"/>
    <lineage>
        <taxon>Eukaryota</taxon>
        <taxon>Metazoa</taxon>
        <taxon>Cnidaria</taxon>
        <taxon>Anthozoa</taxon>
        <taxon>Hexacorallia</taxon>
        <taxon>Actiniaria</taxon>
        <taxon>Actiniidae</taxon>
        <taxon>Actinia</taxon>
    </lineage>
</organism>
<evidence type="ECO:0000256" key="3">
    <source>
        <dbReference type="SAM" id="MobiDB-lite"/>
    </source>
</evidence>
<dbReference type="SUPFAM" id="SSF143113">
    <property type="entry name" value="NAP-like"/>
    <property type="match status" value="1"/>
</dbReference>
<dbReference type="InterPro" id="IPR037231">
    <property type="entry name" value="NAP-like_sf"/>
</dbReference>
<evidence type="ECO:0000313" key="5">
    <source>
        <dbReference type="RefSeq" id="XP_031553789.1"/>
    </source>
</evidence>
<dbReference type="Proteomes" id="UP000515163">
    <property type="component" value="Unplaced"/>
</dbReference>
<keyword evidence="4" id="KW-1185">Reference proteome</keyword>
<dbReference type="OrthoDB" id="27325at2759"/>
<name>A0A6P8HBH1_ACTTE</name>
<dbReference type="AlphaFoldDB" id="A0A6P8HBH1"/>